<keyword evidence="2" id="KW-1185">Reference proteome</keyword>
<dbReference type="InterPro" id="IPR027417">
    <property type="entry name" value="P-loop_NTPase"/>
</dbReference>
<accession>A0ABX5J655</accession>
<dbReference type="Gene3D" id="3.40.50.300">
    <property type="entry name" value="P-loop containing nucleotide triphosphate hydrolases"/>
    <property type="match status" value="1"/>
</dbReference>
<proteinExistence type="predicted"/>
<reference evidence="1 2" key="1">
    <citation type="submission" date="2018-04" db="EMBL/GenBank/DDBJ databases">
        <title>Genomic Encyclopedia of Type Strains, Phase III (KMG-III): the genomes of soil and plant-associated and newly described type strains.</title>
        <authorList>
            <person name="Whitman W."/>
        </authorList>
    </citation>
    <scope>NUCLEOTIDE SEQUENCE [LARGE SCALE GENOMIC DNA]</scope>
    <source>
        <strain evidence="1 2">JA192</strain>
    </source>
</reference>
<evidence type="ECO:0000313" key="2">
    <source>
        <dbReference type="Proteomes" id="UP000240800"/>
    </source>
</evidence>
<organism evidence="1 2">
    <name type="scientific">Cereibacter johrii</name>
    <dbReference type="NCBI Taxonomy" id="445629"/>
    <lineage>
        <taxon>Bacteria</taxon>
        <taxon>Pseudomonadati</taxon>
        <taxon>Pseudomonadota</taxon>
        <taxon>Alphaproteobacteria</taxon>
        <taxon>Rhodobacterales</taxon>
        <taxon>Paracoccaceae</taxon>
        <taxon>Cereibacter</taxon>
    </lineage>
</organism>
<comment type="caution">
    <text evidence="1">The sequence shown here is derived from an EMBL/GenBank/DDBJ whole genome shotgun (WGS) entry which is preliminary data.</text>
</comment>
<dbReference type="RefSeq" id="WP_235836932.1">
    <property type="nucleotide sequence ID" value="NZ_MABH01000072.1"/>
</dbReference>
<protein>
    <submittedName>
        <fullName evidence="1">Dynamin family protein</fullName>
    </submittedName>
</protein>
<evidence type="ECO:0000313" key="1">
    <source>
        <dbReference type="EMBL" id="PTM77164.1"/>
    </source>
</evidence>
<sequence>MGPPHAAQARGRPIPARRLRVVVAGEGRAGKSSVINALLRQPVLPMLSRPGARPAFLLRHAPDEAGKVLLHHGTGATERAPALDAATDFGGAGLCEVLVDAPHLAGIELVELPFPSDGEVGPEALALMAGADLLIWVSIASQAWRLSERSVVARLPPMRERSVIVLSRGDKLRSAADWDRIEDRVQREAGPFFGAVAFVQAARDAIRASAEDLQAWETTGGHSLAHLLIERRGRLAPAPAGPEPPPARRETEELSAALAGLVCGGIAARRGGSCLAFGPEPGRAGPLTAALRALLDGQEAVEAAAGAPVEEMVMRLGPHLLLLTRPAPSELAFLLIREDRTPLPLARAALQRIAATWAREG</sequence>
<name>A0ABX5J655_9RHOB</name>
<dbReference type="Proteomes" id="UP000240800">
    <property type="component" value="Unassembled WGS sequence"/>
</dbReference>
<dbReference type="EMBL" id="PZZW01000006">
    <property type="protein sequence ID" value="PTM77164.1"/>
    <property type="molecule type" value="Genomic_DNA"/>
</dbReference>
<gene>
    <name evidence="1" type="ORF">C8J29_10690</name>
</gene>
<dbReference type="SUPFAM" id="SSF52540">
    <property type="entry name" value="P-loop containing nucleoside triphosphate hydrolases"/>
    <property type="match status" value="1"/>
</dbReference>